<dbReference type="EMBL" id="HBFB01002665">
    <property type="protein sequence ID" value="CAD8665419.1"/>
    <property type="molecule type" value="Transcribed_RNA"/>
</dbReference>
<keyword evidence="7" id="KW-0256">Endoplasmic reticulum</keyword>
<dbReference type="PROSITE" id="PS51352">
    <property type="entry name" value="THIOREDOXIN_2"/>
    <property type="match status" value="2"/>
</dbReference>
<gene>
    <name evidence="14" type="ORF">CLEI1391_LOCUS1383</name>
</gene>
<evidence type="ECO:0000256" key="2">
    <source>
        <dbReference type="ARBA" id="ARBA00004319"/>
    </source>
</evidence>
<proteinExistence type="inferred from homology"/>
<keyword evidence="6" id="KW-0677">Repeat</keyword>
<dbReference type="NCBIfam" id="TIGR01126">
    <property type="entry name" value="pdi_dom"/>
    <property type="match status" value="1"/>
</dbReference>
<name>A0A7S0R2Q6_9CHLO</name>
<evidence type="ECO:0000256" key="10">
    <source>
        <dbReference type="ARBA" id="ARBA00023284"/>
    </source>
</evidence>
<dbReference type="Pfam" id="PF00085">
    <property type="entry name" value="Thioredoxin"/>
    <property type="match status" value="2"/>
</dbReference>
<evidence type="ECO:0000256" key="5">
    <source>
        <dbReference type="ARBA" id="ARBA00022729"/>
    </source>
</evidence>
<evidence type="ECO:0000256" key="11">
    <source>
        <dbReference type="RuleBase" id="RU004208"/>
    </source>
</evidence>
<feature type="chain" id="PRO_5030733745" description="protein disulfide-isomerase" evidence="12">
    <location>
        <begin position="22"/>
        <end position="450"/>
    </location>
</feature>
<dbReference type="EC" id="5.3.4.1" evidence="4"/>
<dbReference type="InterPro" id="IPR036249">
    <property type="entry name" value="Thioredoxin-like_sf"/>
</dbReference>
<feature type="domain" description="Thioredoxin" evidence="13">
    <location>
        <begin position="10"/>
        <end position="137"/>
    </location>
</feature>
<dbReference type="PRINTS" id="PR00421">
    <property type="entry name" value="THIOREDOXIN"/>
</dbReference>
<dbReference type="PANTHER" id="PTHR45815:SF3">
    <property type="entry name" value="PROTEIN DISULFIDE-ISOMERASE A6"/>
    <property type="match status" value="1"/>
</dbReference>
<reference evidence="14" key="1">
    <citation type="submission" date="2021-01" db="EMBL/GenBank/DDBJ databases">
        <authorList>
            <person name="Corre E."/>
            <person name="Pelletier E."/>
            <person name="Niang G."/>
            <person name="Scheremetjew M."/>
            <person name="Finn R."/>
            <person name="Kale V."/>
            <person name="Holt S."/>
            <person name="Cochrane G."/>
            <person name="Meng A."/>
            <person name="Brown T."/>
            <person name="Cohen L."/>
        </authorList>
    </citation>
    <scope>NUCLEOTIDE SEQUENCE</scope>
    <source>
        <strain evidence="14">SAG 11-49</strain>
    </source>
</reference>
<keyword evidence="9" id="KW-0413">Isomerase</keyword>
<evidence type="ECO:0000256" key="7">
    <source>
        <dbReference type="ARBA" id="ARBA00022824"/>
    </source>
</evidence>
<organism evidence="14">
    <name type="scientific">Chlamydomonas leiostraca</name>
    <dbReference type="NCBI Taxonomy" id="1034604"/>
    <lineage>
        <taxon>Eukaryota</taxon>
        <taxon>Viridiplantae</taxon>
        <taxon>Chlorophyta</taxon>
        <taxon>core chlorophytes</taxon>
        <taxon>Chlorophyceae</taxon>
        <taxon>CS clade</taxon>
        <taxon>Chlamydomonadales</taxon>
        <taxon>Chlamydomonadaceae</taxon>
        <taxon>Chlamydomonas</taxon>
    </lineage>
</organism>
<dbReference type="InterPro" id="IPR005788">
    <property type="entry name" value="PDI_thioredoxin-like_dom"/>
</dbReference>
<keyword evidence="5 12" id="KW-0732">Signal</keyword>
<evidence type="ECO:0000256" key="4">
    <source>
        <dbReference type="ARBA" id="ARBA00012723"/>
    </source>
</evidence>
<dbReference type="PANTHER" id="PTHR45815">
    <property type="entry name" value="PROTEIN DISULFIDE-ISOMERASE A6"/>
    <property type="match status" value="1"/>
</dbReference>
<dbReference type="Pfam" id="PF24541">
    <property type="entry name" value="Thioredox_PDIA6_C"/>
    <property type="match status" value="1"/>
</dbReference>
<evidence type="ECO:0000313" key="14">
    <source>
        <dbReference type="EMBL" id="CAD8665419.1"/>
    </source>
</evidence>
<evidence type="ECO:0000256" key="6">
    <source>
        <dbReference type="ARBA" id="ARBA00022737"/>
    </source>
</evidence>
<evidence type="ECO:0000256" key="9">
    <source>
        <dbReference type="ARBA" id="ARBA00023235"/>
    </source>
</evidence>
<evidence type="ECO:0000256" key="12">
    <source>
        <dbReference type="SAM" id="SignalP"/>
    </source>
</evidence>
<dbReference type="PROSITE" id="PS00194">
    <property type="entry name" value="THIOREDOXIN_1"/>
    <property type="match status" value="2"/>
</dbReference>
<sequence length="450" mass="48084">MAARCALLALAVVLVASYANALPYSASSPVTNLDSSNFRSTLKKAGFAVVEFYAPWCGHCKNLAPEWEKAAKAMKGTVTVAAVDADAHKDLGSEFGIQGFPTIKFLWMEGDKVKSADYNGGRTAKDIIAATFDKAKAYALKKIGEKGASSGGSKKAGGSGGNGGGDGGFYSGTDVVTLTDANFQEEVAASGDLWFVEFYAPWCGHCKNLKPSWIEAATELKGKVKVGAVDCTAHQSTCQEFGVRGYPTIKFFGKNKASPEDFNGGRDASSIVNFGNQRWSKLAPPPEVRELVDESVWEKECTGEDGAGARQLCFVAFLPDILDSQAAGRNRYIKTLKELANKYKDRPFSYLWAQGGSQAALEANFGVGGAGYPALVAYKPKDHKYSVSKAAFESAHVVEFVESIRKGGEPVLAIQGSPAKVATHAPWDGKDAAVQLEDEFSLDDLMNEEL</sequence>
<dbReference type="AlphaFoldDB" id="A0A7S0R2Q6"/>
<dbReference type="GO" id="GO:0005788">
    <property type="term" value="C:endoplasmic reticulum lumen"/>
    <property type="evidence" value="ECO:0007669"/>
    <property type="project" value="UniProtKB-SubCell"/>
</dbReference>
<dbReference type="GO" id="GO:0034976">
    <property type="term" value="P:response to endoplasmic reticulum stress"/>
    <property type="evidence" value="ECO:0007669"/>
    <property type="project" value="TreeGrafter"/>
</dbReference>
<dbReference type="SUPFAM" id="SSF52833">
    <property type="entry name" value="Thioredoxin-like"/>
    <property type="match status" value="3"/>
</dbReference>
<dbReference type="InterPro" id="IPR017937">
    <property type="entry name" value="Thioredoxin_CS"/>
</dbReference>
<dbReference type="GO" id="GO:0003756">
    <property type="term" value="F:protein disulfide isomerase activity"/>
    <property type="evidence" value="ECO:0007669"/>
    <property type="project" value="UniProtKB-EC"/>
</dbReference>
<evidence type="ECO:0000256" key="1">
    <source>
        <dbReference type="ARBA" id="ARBA00001182"/>
    </source>
</evidence>
<accession>A0A7S0R2Q6</accession>
<dbReference type="InterPro" id="IPR013766">
    <property type="entry name" value="Thioredoxin_domain"/>
</dbReference>
<dbReference type="Gene3D" id="3.40.30.10">
    <property type="entry name" value="Glutaredoxin"/>
    <property type="match status" value="3"/>
</dbReference>
<dbReference type="GO" id="GO:0015035">
    <property type="term" value="F:protein-disulfide reductase activity"/>
    <property type="evidence" value="ECO:0007669"/>
    <property type="project" value="TreeGrafter"/>
</dbReference>
<protein>
    <recommendedName>
        <fullName evidence="4">protein disulfide-isomerase</fullName>
        <ecNumber evidence="4">5.3.4.1</ecNumber>
    </recommendedName>
</protein>
<evidence type="ECO:0000259" key="13">
    <source>
        <dbReference type="PROSITE" id="PS51352"/>
    </source>
</evidence>
<keyword evidence="10" id="KW-0676">Redox-active center</keyword>
<keyword evidence="8" id="KW-1015">Disulfide bond</keyword>
<feature type="signal peptide" evidence="12">
    <location>
        <begin position="1"/>
        <end position="21"/>
    </location>
</feature>
<dbReference type="CDD" id="cd03001">
    <property type="entry name" value="PDI_a_P5"/>
    <property type="match status" value="1"/>
</dbReference>
<comment type="subcellular location">
    <subcellularLocation>
        <location evidence="2">Endoplasmic reticulum lumen</location>
    </subcellularLocation>
</comment>
<feature type="domain" description="Thioredoxin" evidence="13">
    <location>
        <begin position="149"/>
        <end position="297"/>
    </location>
</feature>
<comment type="catalytic activity">
    <reaction evidence="1">
        <text>Catalyzes the rearrangement of -S-S- bonds in proteins.</text>
        <dbReference type="EC" id="5.3.4.1"/>
    </reaction>
</comment>
<comment type="similarity">
    <text evidence="3 11">Belongs to the protein disulfide isomerase family.</text>
</comment>
<evidence type="ECO:0000256" key="8">
    <source>
        <dbReference type="ARBA" id="ARBA00023157"/>
    </source>
</evidence>
<dbReference type="InterPro" id="IPR057305">
    <property type="entry name" value="Thioredox_PDIA6_C"/>
</dbReference>
<evidence type="ECO:0000256" key="3">
    <source>
        <dbReference type="ARBA" id="ARBA00006347"/>
    </source>
</evidence>